<dbReference type="eggNOG" id="ENOG5030ANP">
    <property type="taxonomic scope" value="Bacteria"/>
</dbReference>
<proteinExistence type="predicted"/>
<dbReference type="RefSeq" id="WP_010625120.1">
    <property type="nucleotide sequence ID" value="NZ_AZFA01000008.1"/>
</dbReference>
<dbReference type="EMBL" id="AZFA01000008">
    <property type="protein sequence ID" value="KRL67005.1"/>
    <property type="molecule type" value="Genomic_DNA"/>
</dbReference>
<dbReference type="OrthoDB" id="2162219at2"/>
<dbReference type="Proteomes" id="UP000051647">
    <property type="component" value="Unassembled WGS sequence"/>
</dbReference>
<accession>A0A0R1SCJ7</accession>
<evidence type="ECO:0000313" key="1">
    <source>
        <dbReference type="EMBL" id="KRL67005.1"/>
    </source>
</evidence>
<name>A0A0R1SCJ7_9LACO</name>
<evidence type="ECO:0000313" key="2">
    <source>
        <dbReference type="Proteomes" id="UP000051647"/>
    </source>
</evidence>
<protein>
    <submittedName>
        <fullName evidence="1">Uncharacterized protein</fullName>
    </submittedName>
</protein>
<keyword evidence="2" id="KW-1185">Reference proteome</keyword>
<dbReference type="PATRIC" id="fig|1423815.3.peg.2172"/>
<organism evidence="1 2">
    <name type="scientific">Companilactobacillus versmoldensis DSM 14857 = KCTC 3814</name>
    <dbReference type="NCBI Taxonomy" id="1423815"/>
    <lineage>
        <taxon>Bacteria</taxon>
        <taxon>Bacillati</taxon>
        <taxon>Bacillota</taxon>
        <taxon>Bacilli</taxon>
        <taxon>Lactobacillales</taxon>
        <taxon>Lactobacillaceae</taxon>
        <taxon>Companilactobacillus</taxon>
    </lineage>
</organism>
<dbReference type="STRING" id="1423815.FC27_GL002118"/>
<sequence>MFIIIEAKLNLSLFLGTPITRESLSHQANIDRLYVHEDFVVDNLMIAVLGLDDCPYGKSIVIHAKLGVFYTDRTSRQLFNEYHDLNGVGFIPARQIAQHLNLPDHLPLVYGHVVYMPMAGKRHKNPDWIGLHMVEKFRSQDDLACFTATNGIEIHLPKKQFDLRTKVHNACLFAETHLQMWALEVSSFGKFSPLHQNVGLTDQFTACLCDVHQLVPKTLAQVSSIRDRHMDKLTRDFSRNDIGIDSAEASKEKIRIYHKMKHY</sequence>
<dbReference type="AlphaFoldDB" id="A0A0R1SCJ7"/>
<reference evidence="1 2" key="1">
    <citation type="journal article" date="2015" name="Genome Announc.">
        <title>Expanding the biotechnology potential of lactobacilli through comparative genomics of 213 strains and associated genera.</title>
        <authorList>
            <person name="Sun Z."/>
            <person name="Harris H.M."/>
            <person name="McCann A."/>
            <person name="Guo C."/>
            <person name="Argimon S."/>
            <person name="Zhang W."/>
            <person name="Yang X."/>
            <person name="Jeffery I.B."/>
            <person name="Cooney J.C."/>
            <person name="Kagawa T.F."/>
            <person name="Liu W."/>
            <person name="Song Y."/>
            <person name="Salvetti E."/>
            <person name="Wrobel A."/>
            <person name="Rasinkangas P."/>
            <person name="Parkhill J."/>
            <person name="Rea M.C."/>
            <person name="O'Sullivan O."/>
            <person name="Ritari J."/>
            <person name="Douillard F.P."/>
            <person name="Paul Ross R."/>
            <person name="Yang R."/>
            <person name="Briner A.E."/>
            <person name="Felis G.E."/>
            <person name="de Vos W.M."/>
            <person name="Barrangou R."/>
            <person name="Klaenhammer T.R."/>
            <person name="Caufield P.W."/>
            <person name="Cui Y."/>
            <person name="Zhang H."/>
            <person name="O'Toole P.W."/>
        </authorList>
    </citation>
    <scope>NUCLEOTIDE SEQUENCE [LARGE SCALE GENOMIC DNA]</scope>
    <source>
        <strain evidence="1 2">DSM 14857</strain>
    </source>
</reference>
<gene>
    <name evidence="1" type="ORF">FC27_GL002118</name>
</gene>
<comment type="caution">
    <text evidence="1">The sequence shown here is derived from an EMBL/GenBank/DDBJ whole genome shotgun (WGS) entry which is preliminary data.</text>
</comment>